<name>A0A2I0KK80_PUNGR</name>
<comment type="caution">
    <text evidence="2">The sequence shown here is derived from an EMBL/GenBank/DDBJ whole genome shotgun (WGS) entry which is preliminary data.</text>
</comment>
<keyword evidence="3" id="KW-1185">Reference proteome</keyword>
<dbReference type="AlphaFoldDB" id="A0A2I0KK80"/>
<organism evidence="2 3">
    <name type="scientific">Punica granatum</name>
    <name type="common">Pomegranate</name>
    <dbReference type="NCBI Taxonomy" id="22663"/>
    <lineage>
        <taxon>Eukaryota</taxon>
        <taxon>Viridiplantae</taxon>
        <taxon>Streptophyta</taxon>
        <taxon>Embryophyta</taxon>
        <taxon>Tracheophyta</taxon>
        <taxon>Spermatophyta</taxon>
        <taxon>Magnoliopsida</taxon>
        <taxon>eudicotyledons</taxon>
        <taxon>Gunneridae</taxon>
        <taxon>Pentapetalae</taxon>
        <taxon>rosids</taxon>
        <taxon>malvids</taxon>
        <taxon>Myrtales</taxon>
        <taxon>Lythraceae</taxon>
        <taxon>Punica</taxon>
    </lineage>
</organism>
<evidence type="ECO:0000256" key="1">
    <source>
        <dbReference type="SAM" id="MobiDB-lite"/>
    </source>
</evidence>
<gene>
    <name evidence="2" type="ORF">CRG98_010694</name>
</gene>
<proteinExistence type="predicted"/>
<reference evidence="2 3" key="1">
    <citation type="submission" date="2017-11" db="EMBL/GenBank/DDBJ databases">
        <title>De-novo sequencing of pomegranate (Punica granatum L.) genome.</title>
        <authorList>
            <person name="Akparov Z."/>
            <person name="Amiraslanov A."/>
            <person name="Hajiyeva S."/>
            <person name="Abbasov M."/>
            <person name="Kaur K."/>
            <person name="Hamwieh A."/>
            <person name="Solovyev V."/>
            <person name="Salamov A."/>
            <person name="Braich B."/>
            <person name="Kosarev P."/>
            <person name="Mahmoud A."/>
            <person name="Hajiyev E."/>
            <person name="Babayeva S."/>
            <person name="Izzatullayeva V."/>
            <person name="Mammadov A."/>
            <person name="Mammadov A."/>
            <person name="Sharifova S."/>
            <person name="Ojaghi J."/>
            <person name="Eynullazada K."/>
            <person name="Bayramov B."/>
            <person name="Abdulazimova A."/>
            <person name="Shahmuradov I."/>
        </authorList>
    </citation>
    <scope>NUCLEOTIDE SEQUENCE [LARGE SCALE GENOMIC DNA]</scope>
    <source>
        <strain evidence="3">cv. AG2017</strain>
        <tissue evidence="2">Leaf</tissue>
    </source>
</reference>
<feature type="compositionally biased region" description="Basic residues" evidence="1">
    <location>
        <begin position="1"/>
        <end position="11"/>
    </location>
</feature>
<evidence type="ECO:0000313" key="3">
    <source>
        <dbReference type="Proteomes" id="UP000233551"/>
    </source>
</evidence>
<sequence length="116" mass="12910">MCTGVHKRGREFRRATGSLGARSGARQGAQEHGQAHGQARTDERGQARWSSTDIRMCMRMPVGDVRGARVHGRGREQARAGTRGDKRSDGRRTRSDGRWRAVTSALYTREHGPNLK</sequence>
<dbReference type="EMBL" id="PGOL01000539">
    <property type="protein sequence ID" value="PKI68901.1"/>
    <property type="molecule type" value="Genomic_DNA"/>
</dbReference>
<protein>
    <submittedName>
        <fullName evidence="2">Uncharacterized protein</fullName>
    </submittedName>
</protein>
<dbReference type="Proteomes" id="UP000233551">
    <property type="component" value="Unassembled WGS sequence"/>
</dbReference>
<accession>A0A2I0KK80</accession>
<feature type="region of interest" description="Disordered" evidence="1">
    <location>
        <begin position="1"/>
        <end position="116"/>
    </location>
</feature>
<evidence type="ECO:0000313" key="2">
    <source>
        <dbReference type="EMBL" id="PKI68901.1"/>
    </source>
</evidence>
<feature type="compositionally biased region" description="Basic and acidic residues" evidence="1">
    <location>
        <begin position="73"/>
        <end position="99"/>
    </location>
</feature>
<feature type="compositionally biased region" description="Low complexity" evidence="1">
    <location>
        <begin position="24"/>
        <end position="38"/>
    </location>
</feature>